<gene>
    <name evidence="1" type="ORF">SADUNF_Sadunf12G0069100</name>
</gene>
<dbReference type="OrthoDB" id="1932216at2759"/>
<proteinExistence type="predicted"/>
<evidence type="ECO:0000313" key="2">
    <source>
        <dbReference type="Proteomes" id="UP000657918"/>
    </source>
</evidence>
<dbReference type="AlphaFoldDB" id="A0A835MPI1"/>
<sequence length="146" mass="16174">MAKIIHKLFSKTTPTIPSLRIITSTNRTPQVSDLDYLTAAANTLLLPTTTKSDFSNNPVPLLNPIPTQDVKPLQFYYPNFPFGFNLNPISAAGLDQLKAMEEEDVDDSRTFWADSLKVLRLGMGLFAVVEYKSNVALSLQSLSNPK</sequence>
<organism evidence="1 2">
    <name type="scientific">Salix dunnii</name>
    <dbReference type="NCBI Taxonomy" id="1413687"/>
    <lineage>
        <taxon>Eukaryota</taxon>
        <taxon>Viridiplantae</taxon>
        <taxon>Streptophyta</taxon>
        <taxon>Embryophyta</taxon>
        <taxon>Tracheophyta</taxon>
        <taxon>Spermatophyta</taxon>
        <taxon>Magnoliopsida</taxon>
        <taxon>eudicotyledons</taxon>
        <taxon>Gunneridae</taxon>
        <taxon>Pentapetalae</taxon>
        <taxon>rosids</taxon>
        <taxon>fabids</taxon>
        <taxon>Malpighiales</taxon>
        <taxon>Salicaceae</taxon>
        <taxon>Saliceae</taxon>
        <taxon>Salix</taxon>
    </lineage>
</organism>
<dbReference type="Proteomes" id="UP000657918">
    <property type="component" value="Unassembled WGS sequence"/>
</dbReference>
<comment type="caution">
    <text evidence="1">The sequence shown here is derived from an EMBL/GenBank/DDBJ whole genome shotgun (WGS) entry which is preliminary data.</text>
</comment>
<accession>A0A835MPI1</accession>
<dbReference type="EMBL" id="JADGMS010000012">
    <property type="protein sequence ID" value="KAF9671644.1"/>
    <property type="molecule type" value="Genomic_DNA"/>
</dbReference>
<protein>
    <submittedName>
        <fullName evidence="1">Uncharacterized protein</fullName>
    </submittedName>
</protein>
<evidence type="ECO:0000313" key="1">
    <source>
        <dbReference type="EMBL" id="KAF9671644.1"/>
    </source>
</evidence>
<name>A0A835MPI1_9ROSI</name>
<keyword evidence="2" id="KW-1185">Reference proteome</keyword>
<reference evidence="1 2" key="1">
    <citation type="submission" date="2020-10" db="EMBL/GenBank/DDBJ databases">
        <title>Plant Genome Project.</title>
        <authorList>
            <person name="Zhang R.-G."/>
        </authorList>
    </citation>
    <scope>NUCLEOTIDE SEQUENCE [LARGE SCALE GENOMIC DNA]</scope>
    <source>
        <strain evidence="1">FAFU-HL-1</strain>
        <tissue evidence="1">Leaf</tissue>
    </source>
</reference>